<comment type="subcellular location">
    <subcellularLocation>
        <location evidence="1">Cell membrane</location>
        <topology evidence="1">Multi-pass membrane protein</topology>
    </subcellularLocation>
</comment>
<dbReference type="PANTHER" id="PTHR30250:SF11">
    <property type="entry name" value="O-ANTIGEN TRANSPORTER-RELATED"/>
    <property type="match status" value="1"/>
</dbReference>
<feature type="transmembrane region" description="Helical" evidence="6">
    <location>
        <begin position="31"/>
        <end position="48"/>
    </location>
</feature>
<feature type="transmembrane region" description="Helical" evidence="6">
    <location>
        <begin position="250"/>
        <end position="279"/>
    </location>
</feature>
<evidence type="ECO:0000256" key="5">
    <source>
        <dbReference type="ARBA" id="ARBA00023136"/>
    </source>
</evidence>
<dbReference type="InterPro" id="IPR050833">
    <property type="entry name" value="Poly_Biosynth_Transport"/>
</dbReference>
<comment type="caution">
    <text evidence="7">The sequence shown here is derived from an EMBL/GenBank/DDBJ whole genome shotgun (WGS) entry which is preliminary data.</text>
</comment>
<evidence type="ECO:0000256" key="3">
    <source>
        <dbReference type="ARBA" id="ARBA00022692"/>
    </source>
</evidence>
<feature type="transmembrane region" description="Helical" evidence="6">
    <location>
        <begin position="333"/>
        <end position="351"/>
    </location>
</feature>
<feature type="transmembrane region" description="Helical" evidence="6">
    <location>
        <begin position="450"/>
        <end position="473"/>
    </location>
</feature>
<feature type="transmembrane region" description="Helical" evidence="6">
    <location>
        <begin position="79"/>
        <end position="100"/>
    </location>
</feature>
<sequence>MNKLSKDVIISTVFSLLNVLFNFWLIKEAEYVFSLAHLGIFLYVRRIASTFSNFVQLGTSQALIRFTSIEKDNAQKIKIYHIISIAIWLMVLGALVGIYTTFHPFLSSYFFPNSIHAISYLKITFVYISMLHLSYVVVPYFLNLRKIFIYNLIQLLAASLVMLLVFKYVGVSITILLLFHYSLSIIFLLLFLLLIYLIFKLKLYIFPKFDDIKSEGKQFLKYGLPRATIPFSDMLLLTIGAMLIQGNEDIIGGFLVAITLSRAILIILQPVSLLSAVISGHGNSEEKHTQIVNLLVGGTIYIAIIAAILMYNWIDVLLPYWLKNEETIKLVTYIFKLLALGLVPYALFQALKGIIEIKYLKPLNLYTLLIGICSHVVLYYVFSVWFDTIKSVSLSLMISFILLGTFSLYWNRKYLYSHKYFSLFPLLILNVILFIINFTAHSWYPTIEGFLLSGFISGILFLIYCKTIKSAFLQETLKIFRKR</sequence>
<feature type="transmembrane region" description="Helical" evidence="6">
    <location>
        <begin position="219"/>
        <end position="244"/>
    </location>
</feature>
<organism evidence="7 8">
    <name type="scientific">Kordia aestuariivivens</name>
    <dbReference type="NCBI Taxonomy" id="2759037"/>
    <lineage>
        <taxon>Bacteria</taxon>
        <taxon>Pseudomonadati</taxon>
        <taxon>Bacteroidota</taxon>
        <taxon>Flavobacteriia</taxon>
        <taxon>Flavobacteriales</taxon>
        <taxon>Flavobacteriaceae</taxon>
        <taxon>Kordia</taxon>
    </lineage>
</organism>
<feature type="transmembrane region" description="Helical" evidence="6">
    <location>
        <begin position="149"/>
        <end position="169"/>
    </location>
</feature>
<feature type="transmembrane region" description="Helical" evidence="6">
    <location>
        <begin position="392"/>
        <end position="411"/>
    </location>
</feature>
<keyword evidence="2" id="KW-1003">Cell membrane</keyword>
<feature type="transmembrane region" description="Helical" evidence="6">
    <location>
        <begin position="175"/>
        <end position="199"/>
    </location>
</feature>
<dbReference type="PANTHER" id="PTHR30250">
    <property type="entry name" value="PST FAMILY PREDICTED COLANIC ACID TRANSPORTER"/>
    <property type="match status" value="1"/>
</dbReference>
<dbReference type="EMBL" id="JACGWS010000006">
    <property type="protein sequence ID" value="MBC8755337.1"/>
    <property type="molecule type" value="Genomic_DNA"/>
</dbReference>
<evidence type="ECO:0000313" key="8">
    <source>
        <dbReference type="Proteomes" id="UP000619238"/>
    </source>
</evidence>
<feature type="transmembrane region" description="Helical" evidence="6">
    <location>
        <begin position="291"/>
        <end position="313"/>
    </location>
</feature>
<keyword evidence="5 6" id="KW-0472">Membrane</keyword>
<reference evidence="7 8" key="1">
    <citation type="submission" date="2020-07" db="EMBL/GenBank/DDBJ databases">
        <title>Description of Kordia aestuariivivens sp. nov., isolated from a tidal flat.</title>
        <authorList>
            <person name="Park S."/>
            <person name="Yoon J.-H."/>
        </authorList>
    </citation>
    <scope>NUCLEOTIDE SEQUENCE [LARGE SCALE GENOMIC DNA]</scope>
    <source>
        <strain evidence="7 8">YSTF-M3</strain>
    </source>
</reference>
<evidence type="ECO:0008006" key="9">
    <source>
        <dbReference type="Google" id="ProtNLM"/>
    </source>
</evidence>
<feature type="transmembrane region" description="Helical" evidence="6">
    <location>
        <begin position="120"/>
        <end position="142"/>
    </location>
</feature>
<evidence type="ECO:0000256" key="6">
    <source>
        <dbReference type="SAM" id="Phobius"/>
    </source>
</evidence>
<feature type="transmembrane region" description="Helical" evidence="6">
    <location>
        <begin position="423"/>
        <end position="444"/>
    </location>
</feature>
<evidence type="ECO:0000256" key="2">
    <source>
        <dbReference type="ARBA" id="ARBA00022475"/>
    </source>
</evidence>
<keyword evidence="4 6" id="KW-1133">Transmembrane helix</keyword>
<name>A0ABR7Q9U5_9FLAO</name>
<feature type="transmembrane region" description="Helical" evidence="6">
    <location>
        <begin position="363"/>
        <end position="386"/>
    </location>
</feature>
<evidence type="ECO:0000256" key="4">
    <source>
        <dbReference type="ARBA" id="ARBA00022989"/>
    </source>
</evidence>
<gene>
    <name evidence="7" type="ORF">H2O64_11670</name>
</gene>
<accession>A0ABR7Q9U5</accession>
<protein>
    <recommendedName>
        <fullName evidence="9">Polysaccharide biosynthesis protein C-terminal domain-containing protein</fullName>
    </recommendedName>
</protein>
<dbReference type="RefSeq" id="WP_187562383.1">
    <property type="nucleotide sequence ID" value="NZ_JACGWS010000006.1"/>
</dbReference>
<keyword evidence="3 6" id="KW-0812">Transmembrane</keyword>
<keyword evidence="8" id="KW-1185">Reference proteome</keyword>
<evidence type="ECO:0000313" key="7">
    <source>
        <dbReference type="EMBL" id="MBC8755337.1"/>
    </source>
</evidence>
<evidence type="ECO:0000256" key="1">
    <source>
        <dbReference type="ARBA" id="ARBA00004651"/>
    </source>
</evidence>
<feature type="transmembrane region" description="Helical" evidence="6">
    <location>
        <begin position="7"/>
        <end position="25"/>
    </location>
</feature>
<proteinExistence type="predicted"/>
<dbReference type="Proteomes" id="UP000619238">
    <property type="component" value="Unassembled WGS sequence"/>
</dbReference>